<dbReference type="GO" id="GO:0004722">
    <property type="term" value="F:protein serine/threonine phosphatase activity"/>
    <property type="evidence" value="ECO:0007669"/>
    <property type="project" value="UniProtKB-EC"/>
</dbReference>
<reference evidence="3 4" key="1">
    <citation type="submission" date="2024-06" db="EMBL/GenBank/DDBJ databases">
        <title>The Natural Products Discovery Center: Release of the First 8490 Sequenced Strains for Exploring Actinobacteria Biosynthetic Diversity.</title>
        <authorList>
            <person name="Kalkreuter E."/>
            <person name="Kautsar S.A."/>
            <person name="Yang D."/>
            <person name="Bader C.D."/>
            <person name="Teijaro C.N."/>
            <person name="Fluegel L."/>
            <person name="Davis C.M."/>
            <person name="Simpson J.R."/>
            <person name="Lauterbach L."/>
            <person name="Steele A.D."/>
            <person name="Gui C."/>
            <person name="Meng S."/>
            <person name="Li G."/>
            <person name="Viehrig K."/>
            <person name="Ye F."/>
            <person name="Su P."/>
            <person name="Kiefer A.F."/>
            <person name="Nichols A."/>
            <person name="Cepeda A.J."/>
            <person name="Yan W."/>
            <person name="Fan B."/>
            <person name="Jiang Y."/>
            <person name="Adhikari A."/>
            <person name="Zheng C.-J."/>
            <person name="Schuster L."/>
            <person name="Cowan T.M."/>
            <person name="Smanski M.J."/>
            <person name="Chevrette M.G."/>
            <person name="De Carvalho L.P.S."/>
            <person name="Shen B."/>
        </authorList>
    </citation>
    <scope>NUCLEOTIDE SEQUENCE [LARGE SCALE GENOMIC DNA]</scope>
    <source>
        <strain evidence="3 4">NPDC001166</strain>
    </source>
</reference>
<keyword evidence="4" id="KW-1185">Reference proteome</keyword>
<dbReference type="InterPro" id="IPR036457">
    <property type="entry name" value="PPM-type-like_dom_sf"/>
</dbReference>
<name>A0ABV1U2E4_9ACTN</name>
<dbReference type="Gene3D" id="3.60.40.10">
    <property type="entry name" value="PPM-type phosphatase domain"/>
    <property type="match status" value="1"/>
</dbReference>
<evidence type="ECO:0000313" key="3">
    <source>
        <dbReference type="EMBL" id="MER6427672.1"/>
    </source>
</evidence>
<dbReference type="SUPFAM" id="SSF81606">
    <property type="entry name" value="PP2C-like"/>
    <property type="match status" value="1"/>
</dbReference>
<keyword evidence="1 3" id="KW-0378">Hydrolase</keyword>
<sequence length="415" mass="45158">MLADLLRASHLMPIEMLPAKASECARAAGFHQVLIYVADLQRTSLRLLAGDETTGRGHEAELHVEGTVPGRAYQYIDVLPAASAGEDVFEWWVPLLDGTERLGLLRVSAGRNDAETRTDMEALAALIALIIVSKRPTSDELAKRVRAQPMSLAAEMQWNLLPPRTYADARVAISASLEPAYRISGDVFEYAVDGPLVHLAIFDAMGHDTAAGLSGTLALGAYRNARRQGADLIGRSEAVEAALLEQYGHQRYVTGILATLDTGTGTLQWVNRGHHPPIVIRDNRWTTRLACTPGHPMSTDLGLPITVCQEHLQPGDRVVLYTDGITEARRPGGREFGIERFTDFLIRHHADGLPVPETLRRLIHALLEYHEGRLQDDATVLLCEWIGPHTEPAAVAAEWTGLSSAGLDGGAGPRP</sequence>
<dbReference type="PANTHER" id="PTHR43156:SF2">
    <property type="entry name" value="STAGE II SPORULATION PROTEIN E"/>
    <property type="match status" value="1"/>
</dbReference>
<evidence type="ECO:0000256" key="1">
    <source>
        <dbReference type="ARBA" id="ARBA00022801"/>
    </source>
</evidence>
<dbReference type="Proteomes" id="UP001470023">
    <property type="component" value="Unassembled WGS sequence"/>
</dbReference>
<evidence type="ECO:0000313" key="4">
    <source>
        <dbReference type="Proteomes" id="UP001470023"/>
    </source>
</evidence>
<dbReference type="InterPro" id="IPR001932">
    <property type="entry name" value="PPM-type_phosphatase-like_dom"/>
</dbReference>
<dbReference type="SMART" id="SM00331">
    <property type="entry name" value="PP2C_SIG"/>
    <property type="match status" value="1"/>
</dbReference>
<dbReference type="Pfam" id="PF07228">
    <property type="entry name" value="SpoIIE"/>
    <property type="match status" value="1"/>
</dbReference>
<dbReference type="EMBL" id="JBEPAZ010000005">
    <property type="protein sequence ID" value="MER6427672.1"/>
    <property type="molecule type" value="Genomic_DNA"/>
</dbReference>
<feature type="domain" description="PPM-type phosphatase" evidence="2">
    <location>
        <begin position="168"/>
        <end position="385"/>
    </location>
</feature>
<dbReference type="PANTHER" id="PTHR43156">
    <property type="entry name" value="STAGE II SPORULATION PROTEIN E-RELATED"/>
    <property type="match status" value="1"/>
</dbReference>
<comment type="caution">
    <text evidence="3">The sequence shown here is derived from an EMBL/GenBank/DDBJ whole genome shotgun (WGS) entry which is preliminary data.</text>
</comment>
<dbReference type="EC" id="3.1.3.16" evidence="3"/>
<accession>A0ABV1U2E4</accession>
<dbReference type="RefSeq" id="WP_352063271.1">
    <property type="nucleotide sequence ID" value="NZ_JBEPAZ010000005.1"/>
</dbReference>
<protein>
    <submittedName>
        <fullName evidence="3">PP2C family protein-serine/threonine phosphatase</fullName>
        <ecNumber evidence="3">3.1.3.16</ecNumber>
    </submittedName>
</protein>
<organism evidence="3 4">
    <name type="scientific">Streptomyces sp. 900105245</name>
    <dbReference type="NCBI Taxonomy" id="3154379"/>
    <lineage>
        <taxon>Bacteria</taxon>
        <taxon>Bacillati</taxon>
        <taxon>Actinomycetota</taxon>
        <taxon>Actinomycetes</taxon>
        <taxon>Kitasatosporales</taxon>
        <taxon>Streptomycetaceae</taxon>
        <taxon>Streptomyces</taxon>
    </lineage>
</organism>
<dbReference type="InterPro" id="IPR052016">
    <property type="entry name" value="Bact_Sigma-Reg"/>
</dbReference>
<gene>
    <name evidence="3" type="ORF">ABT272_07970</name>
</gene>
<evidence type="ECO:0000259" key="2">
    <source>
        <dbReference type="SMART" id="SM00331"/>
    </source>
</evidence>
<proteinExistence type="predicted"/>